<evidence type="ECO:0000256" key="1">
    <source>
        <dbReference type="ARBA" id="ARBA00022490"/>
    </source>
</evidence>
<dbReference type="EMBL" id="CENE01000010">
    <property type="protein sequence ID" value="CEQ41007.1"/>
    <property type="molecule type" value="Genomic_DNA"/>
</dbReference>
<sequence length="545" mass="57610">MSAPSIEYVVSLIVGTDAGDVEKTCTLLPSLFHLHPSCSPPLLLPLPPAPSSPVIPQLKKLDKQSESSTTSKDLSPDGAGGAAAAAPTAHVLEGMLEDGQDPLSVLDPHNHTVGYLAILGTSPAAGAKRNPADHAARQPTVNYLVSQLSDLAQAAGDASLPVRPLKTLVRRWGPPATLTTLHPFFLRQVMHARMYEAAREVLNVDISDVDKSHFPIKYQDHLLYHYLGGTILALLGDYVRASDLLEICVSAPGSAVSLIQIDAYKKLLVVQLLAYGKILPLPKYTSQAATTAFKALCVPYLDYASAFALQDRGKLAQSKEKGRETFVKDLNWGLISLCDTSLRRRLIQKLTDTWMTLSLGQLTAALGMDASDEKQVEDVEREVRGMVSQLSASLALGGLLWPVCDQSSAVAFGITAKEIFATLDTPSPSSASSSGPVPLAARTVTFTDDPEPYLSHATVARVTAAIERAKSLERGWAEEAERLEEAREFVQKAFAAAAVGPGSSGAGASGLGFSDEFDYGSAAGFGAGGAGSGMSDAGEIDLDSD</sequence>
<gene>
    <name evidence="4" type="primary">SPOSA6832_02694</name>
</gene>
<dbReference type="InterPro" id="IPR055089">
    <property type="entry name" value="COP9_N"/>
</dbReference>
<feature type="non-terminal residue" evidence="4">
    <location>
        <position position="1"/>
    </location>
</feature>
<dbReference type="AlphaFoldDB" id="A0A0D6ELW5"/>
<evidence type="ECO:0000313" key="5">
    <source>
        <dbReference type="Proteomes" id="UP000243876"/>
    </source>
</evidence>
<evidence type="ECO:0000259" key="3">
    <source>
        <dbReference type="Pfam" id="PF22788"/>
    </source>
</evidence>
<feature type="domain" description="COP9 signalosome complex subunit 3 N-terminal helical repeats" evidence="3">
    <location>
        <begin position="175"/>
        <end position="288"/>
    </location>
</feature>
<keyword evidence="5" id="KW-1185">Reference proteome</keyword>
<evidence type="ECO:0000313" key="4">
    <source>
        <dbReference type="EMBL" id="CEQ41007.1"/>
    </source>
</evidence>
<dbReference type="GO" id="GO:0008180">
    <property type="term" value="C:COP9 signalosome"/>
    <property type="evidence" value="ECO:0007669"/>
    <property type="project" value="TreeGrafter"/>
</dbReference>
<evidence type="ECO:0000256" key="2">
    <source>
        <dbReference type="SAM" id="MobiDB-lite"/>
    </source>
</evidence>
<accession>A0A0D6ELW5</accession>
<dbReference type="Pfam" id="PF22788">
    <property type="entry name" value="COP9_hel_rpt"/>
    <property type="match status" value="1"/>
</dbReference>
<reference evidence="5" key="1">
    <citation type="submission" date="2015-02" db="EMBL/GenBank/DDBJ databases">
        <authorList>
            <person name="Gon?alves P."/>
        </authorList>
    </citation>
    <scope>NUCLEOTIDE SEQUENCE [LARGE SCALE GENOMIC DNA]</scope>
</reference>
<organism evidence="4 5">
    <name type="scientific">Sporidiobolus salmonicolor</name>
    <name type="common">Yeast-like fungus</name>
    <name type="synonym">Sporobolomyces salmonicolor</name>
    <dbReference type="NCBI Taxonomy" id="5005"/>
    <lineage>
        <taxon>Eukaryota</taxon>
        <taxon>Fungi</taxon>
        <taxon>Dikarya</taxon>
        <taxon>Basidiomycota</taxon>
        <taxon>Pucciniomycotina</taxon>
        <taxon>Microbotryomycetes</taxon>
        <taxon>Sporidiobolales</taxon>
        <taxon>Sporidiobolaceae</taxon>
        <taxon>Sporobolomyces</taxon>
    </lineage>
</organism>
<feature type="region of interest" description="Disordered" evidence="2">
    <location>
        <begin position="54"/>
        <end position="86"/>
    </location>
</feature>
<protein>
    <submittedName>
        <fullName evidence="4">SPOSA6832_02694-mRNA-1:cds</fullName>
    </submittedName>
</protein>
<dbReference type="PANTHER" id="PTHR10758">
    <property type="entry name" value="26S PROTEASOME NON-ATPASE REGULATORY SUBUNIT 3/COP9 SIGNALOSOME COMPLEX SUBUNIT 3"/>
    <property type="match status" value="1"/>
</dbReference>
<dbReference type="Proteomes" id="UP000243876">
    <property type="component" value="Unassembled WGS sequence"/>
</dbReference>
<dbReference type="OrthoDB" id="29061at2759"/>
<dbReference type="PANTHER" id="PTHR10758:SF1">
    <property type="entry name" value="COP9 SIGNALOSOME COMPLEX SUBUNIT 3"/>
    <property type="match status" value="1"/>
</dbReference>
<name>A0A0D6ELW5_SPOSA</name>
<feature type="region of interest" description="Disordered" evidence="2">
    <location>
        <begin position="526"/>
        <end position="545"/>
    </location>
</feature>
<keyword evidence="1" id="KW-0963">Cytoplasm</keyword>
<dbReference type="GO" id="GO:0006511">
    <property type="term" value="P:ubiquitin-dependent protein catabolic process"/>
    <property type="evidence" value="ECO:0007669"/>
    <property type="project" value="TreeGrafter"/>
</dbReference>
<proteinExistence type="predicted"/>
<dbReference type="InterPro" id="IPR050756">
    <property type="entry name" value="CSN3"/>
</dbReference>